<evidence type="ECO:0000313" key="1">
    <source>
        <dbReference type="EMBL" id="KAH3867400.1"/>
    </source>
</evidence>
<accession>A0A9D4M042</accession>
<proteinExistence type="predicted"/>
<dbReference type="AlphaFoldDB" id="A0A9D4M042"/>
<reference evidence="1" key="2">
    <citation type="submission" date="2020-11" db="EMBL/GenBank/DDBJ databases">
        <authorList>
            <person name="McCartney M.A."/>
            <person name="Auch B."/>
            <person name="Kono T."/>
            <person name="Mallez S."/>
            <person name="Becker A."/>
            <person name="Gohl D.M."/>
            <person name="Silverstein K.A.T."/>
            <person name="Koren S."/>
            <person name="Bechman K.B."/>
            <person name="Herman A."/>
            <person name="Abrahante J.E."/>
            <person name="Garbe J."/>
        </authorList>
    </citation>
    <scope>NUCLEOTIDE SEQUENCE</scope>
    <source>
        <strain evidence="1">Duluth1</strain>
        <tissue evidence="1">Whole animal</tissue>
    </source>
</reference>
<sequence>MSVIPLLTRRSMKSSPLPGDNGVTIPTAADYGNVTLTTPLLTQNVFELGLDIIKTNVLTKVLTRFINFGKTAPPNGAEISNVLAKFHENLTLNVACRVFTIKILTTHHIQHAKGDHKNSS</sequence>
<organism evidence="1 2">
    <name type="scientific">Dreissena polymorpha</name>
    <name type="common">Zebra mussel</name>
    <name type="synonym">Mytilus polymorpha</name>
    <dbReference type="NCBI Taxonomy" id="45954"/>
    <lineage>
        <taxon>Eukaryota</taxon>
        <taxon>Metazoa</taxon>
        <taxon>Spiralia</taxon>
        <taxon>Lophotrochozoa</taxon>
        <taxon>Mollusca</taxon>
        <taxon>Bivalvia</taxon>
        <taxon>Autobranchia</taxon>
        <taxon>Heteroconchia</taxon>
        <taxon>Euheterodonta</taxon>
        <taxon>Imparidentia</taxon>
        <taxon>Neoheterodontei</taxon>
        <taxon>Myida</taxon>
        <taxon>Dreissenoidea</taxon>
        <taxon>Dreissenidae</taxon>
        <taxon>Dreissena</taxon>
    </lineage>
</organism>
<dbReference type="EMBL" id="JAIWYP010000002">
    <property type="protein sequence ID" value="KAH3867400.1"/>
    <property type="molecule type" value="Genomic_DNA"/>
</dbReference>
<evidence type="ECO:0000313" key="2">
    <source>
        <dbReference type="Proteomes" id="UP000828390"/>
    </source>
</evidence>
<comment type="caution">
    <text evidence="1">The sequence shown here is derived from an EMBL/GenBank/DDBJ whole genome shotgun (WGS) entry which is preliminary data.</text>
</comment>
<gene>
    <name evidence="1" type="ORF">DPMN_030526</name>
</gene>
<dbReference type="Proteomes" id="UP000828390">
    <property type="component" value="Unassembled WGS sequence"/>
</dbReference>
<reference evidence="1" key="1">
    <citation type="journal article" date="2019" name="bioRxiv">
        <title>The Genome of the Zebra Mussel, Dreissena polymorpha: A Resource for Invasive Species Research.</title>
        <authorList>
            <person name="McCartney M.A."/>
            <person name="Auch B."/>
            <person name="Kono T."/>
            <person name="Mallez S."/>
            <person name="Zhang Y."/>
            <person name="Obille A."/>
            <person name="Becker A."/>
            <person name="Abrahante J.E."/>
            <person name="Garbe J."/>
            <person name="Badalamenti J.P."/>
            <person name="Herman A."/>
            <person name="Mangelson H."/>
            <person name="Liachko I."/>
            <person name="Sullivan S."/>
            <person name="Sone E.D."/>
            <person name="Koren S."/>
            <person name="Silverstein K.A.T."/>
            <person name="Beckman K.B."/>
            <person name="Gohl D.M."/>
        </authorList>
    </citation>
    <scope>NUCLEOTIDE SEQUENCE</scope>
    <source>
        <strain evidence="1">Duluth1</strain>
        <tissue evidence="1">Whole animal</tissue>
    </source>
</reference>
<name>A0A9D4M042_DREPO</name>
<protein>
    <submittedName>
        <fullName evidence="1">Uncharacterized protein</fullName>
    </submittedName>
</protein>
<keyword evidence="2" id="KW-1185">Reference proteome</keyword>